<organism evidence="1 2">
    <name type="scientific">Halorussus limi</name>
    <dbReference type="NCBI Taxonomy" id="2938695"/>
    <lineage>
        <taxon>Archaea</taxon>
        <taxon>Methanobacteriati</taxon>
        <taxon>Methanobacteriota</taxon>
        <taxon>Stenosarchaea group</taxon>
        <taxon>Halobacteria</taxon>
        <taxon>Halobacteriales</taxon>
        <taxon>Haladaptataceae</taxon>
        <taxon>Halorussus</taxon>
    </lineage>
</organism>
<dbReference type="KEGG" id="halx:M0R89_21755"/>
<evidence type="ECO:0000313" key="1">
    <source>
        <dbReference type="EMBL" id="UPV77045.1"/>
    </source>
</evidence>
<dbReference type="RefSeq" id="WP_248653071.1">
    <property type="nucleotide sequence ID" value="NZ_CP096662.1"/>
</dbReference>
<dbReference type="GeneID" id="72187884"/>
<gene>
    <name evidence="1" type="ORF">M0R89_21755</name>
</gene>
<dbReference type="AlphaFoldDB" id="A0A8U0I102"/>
<proteinExistence type="predicted"/>
<evidence type="ECO:0000313" key="2">
    <source>
        <dbReference type="Proteomes" id="UP000830729"/>
    </source>
</evidence>
<keyword evidence="1" id="KW-0614">Plasmid</keyword>
<keyword evidence="2" id="KW-1185">Reference proteome</keyword>
<accession>A0A8U0I102</accession>
<dbReference type="PROSITE" id="PS51318">
    <property type="entry name" value="TAT"/>
    <property type="match status" value="1"/>
</dbReference>
<dbReference type="EMBL" id="CP096662">
    <property type="protein sequence ID" value="UPV77045.1"/>
    <property type="molecule type" value="Genomic_DNA"/>
</dbReference>
<protein>
    <submittedName>
        <fullName evidence="1">Uncharacterized protein</fullName>
    </submittedName>
</protein>
<sequence length="227" mass="25087">MTQETNLSTDESTRRRVLQGIGVTGLGFAGVSNANAATTTIGNSVQFVEAVLDYTVNSASPDVVQRSVVEIDNPKGFSVNLEEQKIVFNQFARSGLVSEVKAAEEAVATSNQHLEANFDGHQKMQYLVTDRTEDLRPLRGVLTKRPFTPPQFKAQFVGDTVRFTGPQSIEVPVGRETSRNLPEREVVVKIRPERSSDTYPKKSIEQHTVTPVITVRNHGSLEIHKVK</sequence>
<name>A0A8U0I102_9EURY</name>
<dbReference type="InterPro" id="IPR006311">
    <property type="entry name" value="TAT_signal"/>
</dbReference>
<dbReference type="Proteomes" id="UP000830729">
    <property type="component" value="Plasmid unnamed3"/>
</dbReference>
<reference evidence="1 2" key="1">
    <citation type="submission" date="2022-04" db="EMBL/GenBank/DDBJ databases">
        <title>Diverse halophilic archaea isolated from saline environments.</title>
        <authorList>
            <person name="Cui H.-L."/>
        </authorList>
    </citation>
    <scope>NUCLEOTIDE SEQUENCE [LARGE SCALE GENOMIC DNA]</scope>
    <source>
        <strain evidence="1 2">XZYJT49</strain>
        <plasmid evidence="1 2">unnamed3</plasmid>
    </source>
</reference>
<geneLocation type="plasmid" evidence="1 2">
    <name>unnamed3</name>
</geneLocation>